<sequence length="285" mass="30278">MAGRPPPAEAAASAGASGVAGSSSLPRSLSTAAWIQGREGGRGSRAGKVATPSFSTVAARIWLGGFDNGRHGRIQHGSGRSSMGGWFRNENFIIDQMLTEAPKTAQELAITHAHIWLFLGPHLPRWLGPLCSGLGPLGGAGGAALWQAPPRRTARAWLPAPRRTAPRTRARAAAGSAAGWATRTCSYLLSNSPIGNSYEICQFSLLGRMSMKMDMPALTMSSRSILKMKQTVYLRNMHAPNLILNKVQIEIPPDLLQVEENDMGGTINGSSRASANLDMDDSDGH</sequence>
<evidence type="ECO:0000256" key="1">
    <source>
        <dbReference type="SAM" id="MobiDB-lite"/>
    </source>
</evidence>
<organism evidence="2 3">
    <name type="scientific">Miscanthus lutarioriparius</name>
    <dbReference type="NCBI Taxonomy" id="422564"/>
    <lineage>
        <taxon>Eukaryota</taxon>
        <taxon>Viridiplantae</taxon>
        <taxon>Streptophyta</taxon>
        <taxon>Embryophyta</taxon>
        <taxon>Tracheophyta</taxon>
        <taxon>Spermatophyta</taxon>
        <taxon>Magnoliopsida</taxon>
        <taxon>Liliopsida</taxon>
        <taxon>Poales</taxon>
        <taxon>Poaceae</taxon>
        <taxon>PACMAD clade</taxon>
        <taxon>Panicoideae</taxon>
        <taxon>Andropogonodae</taxon>
        <taxon>Andropogoneae</taxon>
        <taxon>Saccharinae</taxon>
        <taxon>Miscanthus</taxon>
    </lineage>
</organism>
<accession>A0A811PHD6</accession>
<evidence type="ECO:0000313" key="2">
    <source>
        <dbReference type="EMBL" id="CAD6244970.1"/>
    </source>
</evidence>
<protein>
    <submittedName>
        <fullName evidence="2">Uncharacterized protein</fullName>
    </submittedName>
</protein>
<proteinExistence type="predicted"/>
<feature type="compositionally biased region" description="Low complexity" evidence="1">
    <location>
        <begin position="9"/>
        <end position="25"/>
    </location>
</feature>
<name>A0A811PHD6_9POAL</name>
<keyword evidence="3" id="KW-1185">Reference proteome</keyword>
<reference evidence="2" key="1">
    <citation type="submission" date="2020-10" db="EMBL/GenBank/DDBJ databases">
        <authorList>
            <person name="Han B."/>
            <person name="Lu T."/>
            <person name="Zhao Q."/>
            <person name="Huang X."/>
            <person name="Zhao Y."/>
        </authorList>
    </citation>
    <scope>NUCLEOTIDE SEQUENCE</scope>
</reference>
<dbReference type="AlphaFoldDB" id="A0A811PHD6"/>
<gene>
    <name evidence="2" type="ORF">NCGR_LOCUS29437</name>
</gene>
<feature type="region of interest" description="Disordered" evidence="1">
    <location>
        <begin position="1"/>
        <end position="25"/>
    </location>
</feature>
<evidence type="ECO:0000313" key="3">
    <source>
        <dbReference type="Proteomes" id="UP000604825"/>
    </source>
</evidence>
<comment type="caution">
    <text evidence="2">The sequence shown here is derived from an EMBL/GenBank/DDBJ whole genome shotgun (WGS) entry which is preliminary data.</text>
</comment>
<dbReference type="Proteomes" id="UP000604825">
    <property type="component" value="Unassembled WGS sequence"/>
</dbReference>
<feature type="region of interest" description="Disordered" evidence="1">
    <location>
        <begin position="261"/>
        <end position="285"/>
    </location>
</feature>
<dbReference type="EMBL" id="CAJGYO010000007">
    <property type="protein sequence ID" value="CAD6244970.1"/>
    <property type="molecule type" value="Genomic_DNA"/>
</dbReference>